<evidence type="ECO:0000259" key="3">
    <source>
        <dbReference type="PROSITE" id="PS51677"/>
    </source>
</evidence>
<comment type="caution">
    <text evidence="4">The sequence shown here is derived from an EMBL/GenBank/DDBJ whole genome shotgun (WGS) entry which is preliminary data.</text>
</comment>
<dbReference type="SUPFAM" id="SSF88713">
    <property type="entry name" value="Glycoside hydrolase/deacetylase"/>
    <property type="match status" value="1"/>
</dbReference>
<evidence type="ECO:0000313" key="4">
    <source>
        <dbReference type="EMBL" id="TMM29981.1"/>
    </source>
</evidence>
<dbReference type="PANTHER" id="PTHR10587">
    <property type="entry name" value="GLYCOSYL TRANSFERASE-RELATED"/>
    <property type="match status" value="1"/>
</dbReference>
<dbReference type="GO" id="GO:0016020">
    <property type="term" value="C:membrane"/>
    <property type="evidence" value="ECO:0007669"/>
    <property type="project" value="TreeGrafter"/>
</dbReference>
<sequence>MRFFSEYIWRFSLKKKEIYLTFDDGPTPEITEFVLSELQKHNAKATFFCIGKNIENHPAIFKKIIDGEHSIGNHTQNHLNGWKSNKTVYINDFLECKNVISSKVEKPHNSKLFRPPYGKIKKNQAKQILKKGYKIIMWSVLSADFDATISKEKCLQNVLKNTKNGSIIVFHDSIKAAEKIRFVLPKVLETFSKKGFKFKAID</sequence>
<keyword evidence="5" id="KW-1185">Reference proteome</keyword>
<evidence type="ECO:0000313" key="5">
    <source>
        <dbReference type="Proteomes" id="UP000307140"/>
    </source>
</evidence>
<dbReference type="InterPro" id="IPR011330">
    <property type="entry name" value="Glyco_hydro/deAcase_b/a-brl"/>
</dbReference>
<gene>
    <name evidence="4" type="ORF">FDT66_08930</name>
</gene>
<dbReference type="GO" id="GO:0046872">
    <property type="term" value="F:metal ion binding"/>
    <property type="evidence" value="ECO:0007669"/>
    <property type="project" value="UniProtKB-KW"/>
</dbReference>
<dbReference type="OrthoDB" id="9812065at2"/>
<keyword evidence="1" id="KW-0479">Metal-binding</keyword>
<proteinExistence type="predicted"/>
<dbReference type="Gene3D" id="3.20.20.370">
    <property type="entry name" value="Glycoside hydrolase/deacetylase"/>
    <property type="match status" value="1"/>
</dbReference>
<dbReference type="Proteomes" id="UP000307140">
    <property type="component" value="Unassembled WGS sequence"/>
</dbReference>
<dbReference type="AlphaFoldDB" id="A0A5S3N3S2"/>
<dbReference type="RefSeq" id="WP_138535831.1">
    <property type="nucleotide sequence ID" value="NZ_VANR01000004.1"/>
</dbReference>
<reference evidence="4 5" key="1">
    <citation type="submission" date="2019-05" db="EMBL/GenBank/DDBJ databases">
        <title>Polaribacter aestuariivivens sp. nov., isolated from a tidal flat.</title>
        <authorList>
            <person name="Yoon J.-H."/>
        </authorList>
    </citation>
    <scope>NUCLEOTIDE SEQUENCE [LARGE SCALE GENOMIC DNA]</scope>
    <source>
        <strain evidence="4 5">DBTF-3</strain>
    </source>
</reference>
<dbReference type="GO" id="GO:0005975">
    <property type="term" value="P:carbohydrate metabolic process"/>
    <property type="evidence" value="ECO:0007669"/>
    <property type="project" value="InterPro"/>
</dbReference>
<dbReference type="CDD" id="cd10917">
    <property type="entry name" value="CE4_NodB_like_6s_7s"/>
    <property type="match status" value="1"/>
</dbReference>
<dbReference type="InterPro" id="IPR050248">
    <property type="entry name" value="Polysacc_deacetylase_ArnD"/>
</dbReference>
<accession>A0A5S3N3S2</accession>
<keyword evidence="2" id="KW-0378">Hydrolase</keyword>
<protein>
    <submittedName>
        <fullName evidence="4">Polysaccharide deacetylase family protein</fullName>
    </submittedName>
</protein>
<dbReference type="InterPro" id="IPR002509">
    <property type="entry name" value="NODB_dom"/>
</dbReference>
<evidence type="ECO:0000256" key="2">
    <source>
        <dbReference type="ARBA" id="ARBA00022801"/>
    </source>
</evidence>
<feature type="domain" description="NodB homology" evidence="3">
    <location>
        <begin position="16"/>
        <end position="199"/>
    </location>
</feature>
<dbReference type="EMBL" id="VANR01000004">
    <property type="protein sequence ID" value="TMM29981.1"/>
    <property type="molecule type" value="Genomic_DNA"/>
</dbReference>
<dbReference type="PROSITE" id="PS51677">
    <property type="entry name" value="NODB"/>
    <property type="match status" value="1"/>
</dbReference>
<dbReference type="Pfam" id="PF01522">
    <property type="entry name" value="Polysacc_deac_1"/>
    <property type="match status" value="1"/>
</dbReference>
<dbReference type="GO" id="GO:0016810">
    <property type="term" value="F:hydrolase activity, acting on carbon-nitrogen (but not peptide) bonds"/>
    <property type="evidence" value="ECO:0007669"/>
    <property type="project" value="InterPro"/>
</dbReference>
<evidence type="ECO:0000256" key="1">
    <source>
        <dbReference type="ARBA" id="ARBA00022723"/>
    </source>
</evidence>
<name>A0A5S3N3S2_9FLAO</name>
<dbReference type="PANTHER" id="PTHR10587:SF133">
    <property type="entry name" value="CHITIN DEACETYLASE 1-RELATED"/>
    <property type="match status" value="1"/>
</dbReference>
<organism evidence="4 5">
    <name type="scientific">Polaribacter aestuariivivens</name>
    <dbReference type="NCBI Taxonomy" id="2304626"/>
    <lineage>
        <taxon>Bacteria</taxon>
        <taxon>Pseudomonadati</taxon>
        <taxon>Bacteroidota</taxon>
        <taxon>Flavobacteriia</taxon>
        <taxon>Flavobacteriales</taxon>
        <taxon>Flavobacteriaceae</taxon>
    </lineage>
</organism>